<dbReference type="Pfam" id="PF02412">
    <property type="entry name" value="TSP_3"/>
    <property type="match status" value="3"/>
</dbReference>
<keyword evidence="4" id="KW-0998">Cell outer membrane</keyword>
<proteinExistence type="predicted"/>
<dbReference type="PANTHER" id="PTHR30329:SF21">
    <property type="entry name" value="LIPOPROTEIN YIAD-RELATED"/>
    <property type="match status" value="1"/>
</dbReference>
<dbReference type="InterPro" id="IPR006690">
    <property type="entry name" value="OMPA-like_CS"/>
</dbReference>
<feature type="chain" id="PRO_5020546410" evidence="7">
    <location>
        <begin position="22"/>
        <end position="444"/>
    </location>
</feature>
<dbReference type="Gene3D" id="4.10.1080.10">
    <property type="entry name" value="TSP type-3 repeat"/>
    <property type="match status" value="1"/>
</dbReference>
<dbReference type="PROSITE" id="PS51123">
    <property type="entry name" value="OMPA_2"/>
    <property type="match status" value="1"/>
</dbReference>
<dbReference type="Gene3D" id="3.30.1330.60">
    <property type="entry name" value="OmpA-like domain"/>
    <property type="match status" value="1"/>
</dbReference>
<feature type="domain" description="OmpA-like" evidence="8">
    <location>
        <begin position="329"/>
        <end position="444"/>
    </location>
</feature>
<dbReference type="InterPro" id="IPR050330">
    <property type="entry name" value="Bact_OuterMem_StrucFunc"/>
</dbReference>
<dbReference type="InterPro" id="IPR006664">
    <property type="entry name" value="OMP_bac"/>
</dbReference>
<dbReference type="PANTHER" id="PTHR30329">
    <property type="entry name" value="STATOR ELEMENT OF FLAGELLAR MOTOR COMPLEX"/>
    <property type="match status" value="1"/>
</dbReference>
<evidence type="ECO:0000256" key="3">
    <source>
        <dbReference type="ARBA" id="ARBA00023136"/>
    </source>
</evidence>
<comment type="caution">
    <text evidence="9">The sequence shown here is derived from an EMBL/GenBank/DDBJ whole genome shotgun (WGS) entry which is preliminary data.</text>
</comment>
<dbReference type="PRINTS" id="PR01021">
    <property type="entry name" value="OMPADOMAIN"/>
</dbReference>
<evidence type="ECO:0000256" key="7">
    <source>
        <dbReference type="SAM" id="SignalP"/>
    </source>
</evidence>
<dbReference type="GO" id="GO:0007155">
    <property type="term" value="P:cell adhesion"/>
    <property type="evidence" value="ECO:0007669"/>
    <property type="project" value="InterPro"/>
</dbReference>
<evidence type="ECO:0000313" key="10">
    <source>
        <dbReference type="Proteomes" id="UP000293874"/>
    </source>
</evidence>
<comment type="subcellular location">
    <subcellularLocation>
        <location evidence="1">Cell outer membrane</location>
    </subcellularLocation>
</comment>
<reference evidence="9 10" key="1">
    <citation type="submission" date="2019-02" db="EMBL/GenBank/DDBJ databases">
        <title>Genomic Encyclopedia of Type Strains, Phase IV (KMG-IV): sequencing the most valuable type-strain genomes for metagenomic binning, comparative biology and taxonomic classification.</title>
        <authorList>
            <person name="Goeker M."/>
        </authorList>
    </citation>
    <scope>NUCLEOTIDE SEQUENCE [LARGE SCALE GENOMIC DNA]</scope>
    <source>
        <strain evidence="9 10">DSM 18116</strain>
    </source>
</reference>
<gene>
    <name evidence="9" type="ORF">EV199_0911</name>
</gene>
<evidence type="ECO:0000256" key="2">
    <source>
        <dbReference type="ARBA" id="ARBA00022729"/>
    </source>
</evidence>
<dbReference type="PRINTS" id="PR01023">
    <property type="entry name" value="NAFLGMOTY"/>
</dbReference>
<keyword evidence="10" id="KW-1185">Reference proteome</keyword>
<dbReference type="InterPro" id="IPR036737">
    <property type="entry name" value="OmpA-like_sf"/>
</dbReference>
<name>A0A4Q7N143_9BACT</name>
<dbReference type="InterPro" id="IPR006665">
    <property type="entry name" value="OmpA-like"/>
</dbReference>
<dbReference type="GO" id="GO:0005509">
    <property type="term" value="F:calcium ion binding"/>
    <property type="evidence" value="ECO:0007669"/>
    <property type="project" value="InterPro"/>
</dbReference>
<dbReference type="EMBL" id="SGXA01000001">
    <property type="protein sequence ID" value="RZS75053.1"/>
    <property type="molecule type" value="Genomic_DNA"/>
</dbReference>
<organism evidence="9 10">
    <name type="scientific">Pseudobacter ginsenosidimutans</name>
    <dbReference type="NCBI Taxonomy" id="661488"/>
    <lineage>
        <taxon>Bacteria</taxon>
        <taxon>Pseudomonadati</taxon>
        <taxon>Bacteroidota</taxon>
        <taxon>Chitinophagia</taxon>
        <taxon>Chitinophagales</taxon>
        <taxon>Chitinophagaceae</taxon>
        <taxon>Pseudobacter</taxon>
    </lineage>
</organism>
<dbReference type="GO" id="GO:0009279">
    <property type="term" value="C:cell outer membrane"/>
    <property type="evidence" value="ECO:0007669"/>
    <property type="project" value="UniProtKB-SubCell"/>
</dbReference>
<evidence type="ECO:0000256" key="1">
    <source>
        <dbReference type="ARBA" id="ARBA00004442"/>
    </source>
</evidence>
<keyword evidence="2 7" id="KW-0732">Signal</keyword>
<dbReference type="SUPFAM" id="SSF103647">
    <property type="entry name" value="TSP type-3 repeat"/>
    <property type="match status" value="1"/>
</dbReference>
<sequence>MRRRILPLAAFAMLFASVASGQEISRKKGKLIGFSVNATDFKTPNDIKATSFKDTWKKGDWHNFKNHDFGFSLMYWQGITNKIDFSGRYNGVFTNYSKNGSSNEYSNEFEGSLHARLLNDNYTVNPFLTAGVGVGNYGSRWSPYAPLGIGAQVNIAGLTYIFVQANYRLAFNQKKHDDNLFWSIGFTENISKPKKSEPVKTVPIPVIEAPKDTDGDGVVDSLDACPDIKGLAQFQGCPDTDGDGVPDKDDKCPDVKGLVRYNGCPIPDTDGDGVNDEEDKCPNVPGVARYNGCPVPDTDKDGVNDEEDKCPNLPGPKENNGCPVVKEEVVKKVNVAAGKIFFTTGTAKLMAKSNASLDLVAAEMKKDADLKLSIEGHTDNTGTDKVNQPLSEKRAQAVLAYLKSKGVDESRMNAAGFGSANPIADNKTAKGRTLNRRVELKLSY</sequence>
<evidence type="ECO:0000256" key="5">
    <source>
        <dbReference type="PROSITE-ProRule" id="PRU00473"/>
    </source>
</evidence>
<dbReference type="Proteomes" id="UP000293874">
    <property type="component" value="Unassembled WGS sequence"/>
</dbReference>
<protein>
    <submittedName>
        <fullName evidence="9">Outer membrane protein OmpA-like peptidoglycan-associated protein</fullName>
    </submittedName>
</protein>
<accession>A0A4Q7N143</accession>
<dbReference type="OrthoDB" id="1522982at2"/>
<dbReference type="SUPFAM" id="SSF103088">
    <property type="entry name" value="OmpA-like"/>
    <property type="match status" value="1"/>
</dbReference>
<dbReference type="CDD" id="cd07185">
    <property type="entry name" value="OmpA_C-like"/>
    <property type="match status" value="1"/>
</dbReference>
<dbReference type="RefSeq" id="WP_130539462.1">
    <property type="nucleotide sequence ID" value="NZ_CP042431.1"/>
</dbReference>
<evidence type="ECO:0000256" key="6">
    <source>
        <dbReference type="SAM" id="MobiDB-lite"/>
    </source>
</evidence>
<dbReference type="InterPro" id="IPR028974">
    <property type="entry name" value="TSP_type-3_rpt"/>
</dbReference>
<keyword evidence="3 5" id="KW-0472">Membrane</keyword>
<feature type="signal peptide" evidence="7">
    <location>
        <begin position="1"/>
        <end position="21"/>
    </location>
</feature>
<dbReference type="AlphaFoldDB" id="A0A4Q7N143"/>
<dbReference type="Pfam" id="PF00691">
    <property type="entry name" value="OmpA"/>
    <property type="match status" value="1"/>
</dbReference>
<dbReference type="InterPro" id="IPR003367">
    <property type="entry name" value="Thrombospondin_3-like_rpt"/>
</dbReference>
<evidence type="ECO:0000259" key="8">
    <source>
        <dbReference type="PROSITE" id="PS51123"/>
    </source>
</evidence>
<dbReference type="PROSITE" id="PS01068">
    <property type="entry name" value="OMPA_1"/>
    <property type="match status" value="1"/>
</dbReference>
<feature type="region of interest" description="Disordered" evidence="6">
    <location>
        <begin position="292"/>
        <end position="315"/>
    </location>
</feature>
<evidence type="ECO:0000256" key="4">
    <source>
        <dbReference type="ARBA" id="ARBA00023237"/>
    </source>
</evidence>
<evidence type="ECO:0000313" key="9">
    <source>
        <dbReference type="EMBL" id="RZS75053.1"/>
    </source>
</evidence>